<accession>A0A7U3YJH7</accession>
<name>A0A7U3YJH7_DESPD</name>
<evidence type="ECO:0000256" key="4">
    <source>
        <dbReference type="ARBA" id="ARBA00022679"/>
    </source>
</evidence>
<keyword evidence="7 8" id="KW-0472">Membrane</keyword>
<keyword evidence="5 8" id="KW-0812">Transmembrane</keyword>
<keyword evidence="11" id="KW-1185">Reference proteome</keyword>
<evidence type="ECO:0000256" key="3">
    <source>
        <dbReference type="ARBA" id="ARBA00022676"/>
    </source>
</evidence>
<feature type="transmembrane region" description="Helical" evidence="8">
    <location>
        <begin position="110"/>
        <end position="129"/>
    </location>
</feature>
<keyword evidence="6 8" id="KW-1133">Transmembrane helix</keyword>
<evidence type="ECO:0000256" key="2">
    <source>
        <dbReference type="ARBA" id="ARBA00022475"/>
    </source>
</evidence>
<dbReference type="Proteomes" id="UP000006365">
    <property type="component" value="Chromosome"/>
</dbReference>
<feature type="transmembrane region" description="Helical" evidence="8">
    <location>
        <begin position="266"/>
        <end position="292"/>
    </location>
</feature>
<evidence type="ECO:0000256" key="1">
    <source>
        <dbReference type="ARBA" id="ARBA00004651"/>
    </source>
</evidence>
<evidence type="ECO:0000256" key="5">
    <source>
        <dbReference type="ARBA" id="ARBA00022692"/>
    </source>
</evidence>
<keyword evidence="4" id="KW-0808">Transferase</keyword>
<reference evidence="10 11" key="1">
    <citation type="journal article" date="2011" name="Stand. Genomic Sci.">
        <title>Complete genome sequence of Desulfobulbus propionicus type strain (1pr3).</title>
        <authorList>
            <person name="Pagani I."/>
            <person name="Lapidus A."/>
            <person name="Nolan M."/>
            <person name="Lucas S."/>
            <person name="Hammon N."/>
            <person name="Deshpande S."/>
            <person name="Cheng J.F."/>
            <person name="Chertkov O."/>
            <person name="Davenport K."/>
            <person name="Tapia R."/>
            <person name="Han C."/>
            <person name="Goodwin L."/>
            <person name="Pitluck S."/>
            <person name="Liolios K."/>
            <person name="Mavromatis K."/>
            <person name="Ivanova N."/>
            <person name="Mikhailova N."/>
            <person name="Pati A."/>
            <person name="Chen A."/>
            <person name="Palaniappan K."/>
            <person name="Land M."/>
            <person name="Hauser L."/>
            <person name="Chang Y.J."/>
            <person name="Jeffries C.D."/>
            <person name="Detter J.C."/>
            <person name="Brambilla E."/>
            <person name="Kannan K.P."/>
            <person name="Djao O.D."/>
            <person name="Rohde M."/>
            <person name="Pukall R."/>
            <person name="Spring S."/>
            <person name="Goker M."/>
            <person name="Sikorski J."/>
            <person name="Woyke T."/>
            <person name="Bristow J."/>
            <person name="Eisen J.A."/>
            <person name="Markowitz V."/>
            <person name="Hugenholtz P."/>
            <person name="Kyrpides N.C."/>
            <person name="Klenk H.P."/>
        </authorList>
    </citation>
    <scope>NUCLEOTIDE SEQUENCE [LARGE SCALE GENOMIC DNA]</scope>
    <source>
        <strain evidence="11">ATCC 33891 / DSM 2032 / 1pr3</strain>
    </source>
</reference>
<evidence type="ECO:0000313" key="11">
    <source>
        <dbReference type="Proteomes" id="UP000006365"/>
    </source>
</evidence>
<gene>
    <name evidence="10" type="ordered locus">Despr_0347</name>
</gene>
<dbReference type="KEGG" id="dpr:Despr_0347"/>
<dbReference type="RefSeq" id="WP_015723076.1">
    <property type="nucleotide sequence ID" value="NC_014972.1"/>
</dbReference>
<comment type="subcellular location">
    <subcellularLocation>
        <location evidence="1">Cell membrane</location>
        <topology evidence="1">Multi-pass membrane protein</topology>
    </subcellularLocation>
</comment>
<dbReference type="AlphaFoldDB" id="A0A7U3YJH7"/>
<feature type="transmembrane region" description="Helical" evidence="8">
    <location>
        <begin position="304"/>
        <end position="326"/>
    </location>
</feature>
<dbReference type="EMBL" id="CP002364">
    <property type="protein sequence ID" value="ADW16529.1"/>
    <property type="molecule type" value="Genomic_DNA"/>
</dbReference>
<feature type="transmembrane region" description="Helical" evidence="8">
    <location>
        <begin position="167"/>
        <end position="195"/>
    </location>
</feature>
<dbReference type="PANTHER" id="PTHR33908">
    <property type="entry name" value="MANNOSYLTRANSFERASE YKCB-RELATED"/>
    <property type="match status" value="1"/>
</dbReference>
<dbReference type="PANTHER" id="PTHR33908:SF11">
    <property type="entry name" value="MEMBRANE PROTEIN"/>
    <property type="match status" value="1"/>
</dbReference>
<dbReference type="InterPro" id="IPR038731">
    <property type="entry name" value="RgtA/B/C-like"/>
</dbReference>
<feature type="transmembrane region" description="Helical" evidence="8">
    <location>
        <begin position="141"/>
        <end position="161"/>
    </location>
</feature>
<evidence type="ECO:0000256" key="8">
    <source>
        <dbReference type="SAM" id="Phobius"/>
    </source>
</evidence>
<dbReference type="GO" id="GO:0016763">
    <property type="term" value="F:pentosyltransferase activity"/>
    <property type="evidence" value="ECO:0007669"/>
    <property type="project" value="TreeGrafter"/>
</dbReference>
<feature type="transmembrane region" description="Helical" evidence="8">
    <location>
        <begin position="85"/>
        <end position="104"/>
    </location>
</feature>
<evidence type="ECO:0000256" key="6">
    <source>
        <dbReference type="ARBA" id="ARBA00022989"/>
    </source>
</evidence>
<feature type="transmembrane region" description="Helical" evidence="8">
    <location>
        <begin position="367"/>
        <end position="384"/>
    </location>
</feature>
<dbReference type="Pfam" id="PF13231">
    <property type="entry name" value="PMT_2"/>
    <property type="match status" value="1"/>
</dbReference>
<evidence type="ECO:0000313" key="10">
    <source>
        <dbReference type="EMBL" id="ADW16529.1"/>
    </source>
</evidence>
<keyword evidence="2" id="KW-1003">Cell membrane</keyword>
<dbReference type="GO" id="GO:0005886">
    <property type="term" value="C:plasma membrane"/>
    <property type="evidence" value="ECO:0007669"/>
    <property type="project" value="UniProtKB-SubCell"/>
</dbReference>
<feature type="transmembrane region" description="Helical" evidence="8">
    <location>
        <begin position="12"/>
        <end position="29"/>
    </location>
</feature>
<feature type="domain" description="Glycosyltransferase RgtA/B/C/D-like" evidence="9">
    <location>
        <begin position="73"/>
        <end position="219"/>
    </location>
</feature>
<evidence type="ECO:0000256" key="7">
    <source>
        <dbReference type="ARBA" id="ARBA00023136"/>
    </source>
</evidence>
<organism evidence="10 11">
    <name type="scientific">Desulfobulbus propionicus (strain ATCC 33891 / DSM 2032 / VKM B-1956 / 1pr3)</name>
    <dbReference type="NCBI Taxonomy" id="577650"/>
    <lineage>
        <taxon>Bacteria</taxon>
        <taxon>Pseudomonadati</taxon>
        <taxon>Thermodesulfobacteriota</taxon>
        <taxon>Desulfobulbia</taxon>
        <taxon>Desulfobulbales</taxon>
        <taxon>Desulfobulbaceae</taxon>
        <taxon>Desulfobulbus</taxon>
    </lineage>
</organism>
<sequence>MHFFHIDLKFHILFSLFLCAALGLRILFYQGPSAADDMIYFSVVEKLLAGKDVGETITTAGHWGARTGMVFPLWGVMKFAGVSEAASMIYPLVLSAATMVLIYFSGFNLFGPAPALIALASYALLPLDVHYAGIMYPDGPVVFFSFLSLYLLFLVSGSTKFSVWAPLLAGISLGLGYCIRETSILLFIIVPLLFVPAKNKVAYCKSVVLFGIGFALVLACEMLLFWFLTDNLFARFQILTQKTQVLTPHQYPFIPRFHSYFWDGPILLFATYWMAPLLIPLVLIAAPFAFLWERQYTDQRKEDGKVLWLAILALAVLLFFIYAPVIGFTKPLERDERYYLIVMPLFALLFGVMVDHVFRSGKLWKKFAIFTLVINLILSLFALGCIVNKNSIGLTEIHAFIHATPAAKYLLPEALAPALRLKVGGATESEKITSYRYSDNPILPVQGLSDQAYLFYIPYLHRIQPDWTGPMHWPAERYVLWKVLHTESSLSCRLLQQVRLLDALPEFFSKRVCVSPDVHVYTFRQTTTSFSGHD</sequence>
<protein>
    <recommendedName>
        <fullName evidence="9">Glycosyltransferase RgtA/B/C/D-like domain-containing protein</fullName>
    </recommendedName>
</protein>
<evidence type="ECO:0000259" key="9">
    <source>
        <dbReference type="Pfam" id="PF13231"/>
    </source>
</evidence>
<keyword evidence="3" id="KW-0328">Glycosyltransferase</keyword>
<proteinExistence type="predicted"/>
<dbReference type="InterPro" id="IPR050297">
    <property type="entry name" value="LipidA_mod_glycosyltrf_83"/>
</dbReference>
<feature type="transmembrane region" description="Helical" evidence="8">
    <location>
        <begin position="338"/>
        <end position="358"/>
    </location>
</feature>
<dbReference type="GO" id="GO:0009103">
    <property type="term" value="P:lipopolysaccharide biosynthetic process"/>
    <property type="evidence" value="ECO:0007669"/>
    <property type="project" value="UniProtKB-ARBA"/>
</dbReference>
<feature type="transmembrane region" description="Helical" evidence="8">
    <location>
        <begin position="207"/>
        <end position="228"/>
    </location>
</feature>